<dbReference type="EMBL" id="LAZR01012499">
    <property type="protein sequence ID" value="KKM26514.1"/>
    <property type="molecule type" value="Genomic_DNA"/>
</dbReference>
<accession>A0A0F9J275</accession>
<gene>
    <name evidence="1" type="ORF">LCGC14_1584030</name>
</gene>
<name>A0A0F9J275_9ZZZZ</name>
<reference evidence="1" key="1">
    <citation type="journal article" date="2015" name="Nature">
        <title>Complex archaea that bridge the gap between prokaryotes and eukaryotes.</title>
        <authorList>
            <person name="Spang A."/>
            <person name="Saw J.H."/>
            <person name="Jorgensen S.L."/>
            <person name="Zaremba-Niedzwiedzka K."/>
            <person name="Martijn J."/>
            <person name="Lind A.E."/>
            <person name="van Eijk R."/>
            <person name="Schleper C."/>
            <person name="Guy L."/>
            <person name="Ettema T.J."/>
        </authorList>
    </citation>
    <scope>NUCLEOTIDE SEQUENCE</scope>
</reference>
<dbReference type="AlphaFoldDB" id="A0A0F9J275"/>
<sequence length="81" mass="9102">MKCAICGKPQKDDLFSYVTQQPACSICVIKCGLPSPISKGSIETARDKLGLKEGEYLKQDNGEEARRILNRTSRNLNRRMQ</sequence>
<organism evidence="1">
    <name type="scientific">marine sediment metagenome</name>
    <dbReference type="NCBI Taxonomy" id="412755"/>
    <lineage>
        <taxon>unclassified sequences</taxon>
        <taxon>metagenomes</taxon>
        <taxon>ecological metagenomes</taxon>
    </lineage>
</organism>
<protein>
    <submittedName>
        <fullName evidence="1">Uncharacterized protein</fullName>
    </submittedName>
</protein>
<evidence type="ECO:0000313" key="1">
    <source>
        <dbReference type="EMBL" id="KKM26514.1"/>
    </source>
</evidence>
<comment type="caution">
    <text evidence="1">The sequence shown here is derived from an EMBL/GenBank/DDBJ whole genome shotgun (WGS) entry which is preliminary data.</text>
</comment>
<proteinExistence type="predicted"/>